<evidence type="ECO:0000256" key="1">
    <source>
        <dbReference type="SAM" id="Coils"/>
    </source>
</evidence>
<reference evidence="2 3" key="2">
    <citation type="journal article" date="2012" name="Stand. Genomic Sci.">
        <title>Complete genome sequence of the moderately thermophilic mineral-sulfide-oxidizing firmicute Sulfobacillus acidophilus type strain (NAL(T)).</title>
        <authorList>
            <person name="Anderson I."/>
            <person name="Chertkov O."/>
            <person name="Chen A."/>
            <person name="Saunders E."/>
            <person name="Lapidus A."/>
            <person name="Nolan M."/>
            <person name="Lucas S."/>
            <person name="Hammon N."/>
            <person name="Deshpande S."/>
            <person name="Cheng J.F."/>
            <person name="Han C."/>
            <person name="Tapia R."/>
            <person name="Goodwin L.A."/>
            <person name="Pitluck S."/>
            <person name="Liolios K."/>
            <person name="Pagani I."/>
            <person name="Ivanova N."/>
            <person name="Mikhailova N."/>
            <person name="Pati A."/>
            <person name="Palaniappan K."/>
            <person name="Land M."/>
            <person name="Pan C."/>
            <person name="Rohde M."/>
            <person name="Pukall R."/>
            <person name="Goker M."/>
            <person name="Detter J.C."/>
            <person name="Woyke T."/>
            <person name="Bristow J."/>
            <person name="Eisen J.A."/>
            <person name="Markowitz V."/>
            <person name="Hugenholtz P."/>
            <person name="Kyrpides N.C."/>
            <person name="Klenk H.P."/>
            <person name="Mavromatis K."/>
        </authorList>
    </citation>
    <scope>NUCLEOTIDE SEQUENCE [LARGE SCALE GENOMIC DNA]</scope>
    <source>
        <strain evidence="3">ATCC 700253 / DSM 10332 / NAL</strain>
    </source>
</reference>
<dbReference type="PATRIC" id="fig|679936.5.peg.2155"/>
<keyword evidence="3" id="KW-1185">Reference proteome</keyword>
<organism evidence="2 3">
    <name type="scientific">Sulfobacillus acidophilus (strain ATCC 700253 / DSM 10332 / NAL)</name>
    <dbReference type="NCBI Taxonomy" id="679936"/>
    <lineage>
        <taxon>Bacteria</taxon>
        <taxon>Bacillati</taxon>
        <taxon>Bacillota</taxon>
        <taxon>Clostridia</taxon>
        <taxon>Eubacteriales</taxon>
        <taxon>Clostridiales Family XVII. Incertae Sedis</taxon>
        <taxon>Sulfobacillus</taxon>
    </lineage>
</organism>
<evidence type="ECO:0000313" key="3">
    <source>
        <dbReference type="Proteomes" id="UP000005439"/>
    </source>
</evidence>
<sequence length="148" mass="16813">MFSRELLGYRRTEVKKRLRTIELELTQTRLALSEAEDRIAELEDALATVNTTSWALPKERDTTDGEAIEILVGPIDRLGTIGALIDSLERLPLLRIRYRLYQDGFYRVKATTTSLNTVLDGLRNHAAVHDIQLHADRLYVTPKGQKPA</sequence>
<proteinExistence type="predicted"/>
<keyword evidence="1" id="KW-0175">Coiled coil</keyword>
<dbReference type="KEGG" id="sap:Sulac_2090"/>
<reference evidence="3" key="1">
    <citation type="submission" date="2011-12" db="EMBL/GenBank/DDBJ databases">
        <title>The complete genome of chromosome of Sulfobacillus acidophilus DSM 10332.</title>
        <authorList>
            <person name="Lucas S."/>
            <person name="Han J."/>
            <person name="Lapidus A."/>
            <person name="Bruce D."/>
            <person name="Goodwin L."/>
            <person name="Pitluck S."/>
            <person name="Peters L."/>
            <person name="Kyrpides N."/>
            <person name="Mavromatis K."/>
            <person name="Ivanova N."/>
            <person name="Mikhailova N."/>
            <person name="Chertkov O."/>
            <person name="Saunders E."/>
            <person name="Detter J.C."/>
            <person name="Tapia R."/>
            <person name="Han C."/>
            <person name="Land M."/>
            <person name="Hauser L."/>
            <person name="Markowitz V."/>
            <person name="Cheng J.-F."/>
            <person name="Hugenholtz P."/>
            <person name="Woyke T."/>
            <person name="Wu D."/>
            <person name="Pukall R."/>
            <person name="Gehrich-Schroeter G."/>
            <person name="Schneider S."/>
            <person name="Klenk H.-P."/>
            <person name="Eisen J.A."/>
        </authorList>
    </citation>
    <scope>NUCLEOTIDE SEQUENCE [LARGE SCALE GENOMIC DNA]</scope>
    <source>
        <strain evidence="3">ATCC 700253 / DSM 10332 / NAL</strain>
    </source>
</reference>
<feature type="coiled-coil region" evidence="1">
    <location>
        <begin position="18"/>
        <end position="52"/>
    </location>
</feature>
<dbReference type="Proteomes" id="UP000005439">
    <property type="component" value="Chromosome"/>
</dbReference>
<evidence type="ECO:0000313" key="2">
    <source>
        <dbReference type="EMBL" id="AEW05576.1"/>
    </source>
</evidence>
<dbReference type="STRING" id="679936.Sulac_2090"/>
<dbReference type="HOGENOM" id="CLU_1757867_0_0_9"/>
<accession>G8TSW1</accession>
<dbReference type="AlphaFoldDB" id="G8TSW1"/>
<gene>
    <name evidence="2" type="ordered locus">Sulac_2090</name>
</gene>
<dbReference type="EMBL" id="CP003179">
    <property type="protein sequence ID" value="AEW05576.1"/>
    <property type="molecule type" value="Genomic_DNA"/>
</dbReference>
<protein>
    <submittedName>
        <fullName evidence="2">Uncharacterized protein</fullName>
    </submittedName>
</protein>
<name>G8TSW1_SULAD</name>